<gene>
    <name evidence="7" type="primary">SOWAHB</name>
</gene>
<comment type="similarity">
    <text evidence="3">Belongs to the SOWAH family.</text>
</comment>
<dbReference type="InterPro" id="IPR058889">
    <property type="entry name" value="WHD_SOWAHA-C"/>
</dbReference>
<keyword evidence="8" id="KW-1185">Reference proteome</keyword>
<accession>A0A8C2UZP7</accession>
<feature type="domain" description="SOWAHA-C winged helix-turn-helix" evidence="6">
    <location>
        <begin position="4"/>
        <end position="83"/>
    </location>
</feature>
<dbReference type="OMA" id="WECLQNG"/>
<dbReference type="Pfam" id="PF25877">
    <property type="entry name" value="WHD_SOWAH"/>
    <property type="match status" value="1"/>
</dbReference>
<evidence type="ECO:0000313" key="8">
    <source>
        <dbReference type="Proteomes" id="UP000694398"/>
    </source>
</evidence>
<feature type="region of interest" description="Disordered" evidence="5">
    <location>
        <begin position="81"/>
        <end position="277"/>
    </location>
</feature>
<dbReference type="Proteomes" id="UP000694398">
    <property type="component" value="Unassembled WGS sequence"/>
</dbReference>
<dbReference type="PANTHER" id="PTHR14491:SF3">
    <property type="entry name" value="ANKYRIN REPEAT DOMAIN-CONTAINING PROTEIN SOWAHB"/>
    <property type="match status" value="1"/>
</dbReference>
<evidence type="ECO:0000259" key="6">
    <source>
        <dbReference type="Pfam" id="PF25877"/>
    </source>
</evidence>
<feature type="region of interest" description="Disordered" evidence="5">
    <location>
        <begin position="688"/>
        <end position="709"/>
    </location>
</feature>
<feature type="compositionally biased region" description="Polar residues" evidence="5">
    <location>
        <begin position="207"/>
        <end position="228"/>
    </location>
</feature>
<sequence length="709" mass="77386">MARELSQEALLDFLCQAGGRVTNAALLGHFHSFLRDPAAPPDLREHRRQLFKGFVNSVAAVRQDPDGTKCVVLRRRYRDLVGEGPGLGALPGAQRRGARPCPAAARDQLGTPSPGPPHPQGQRPAPSAQDQLGTASPGPPHPQRQHPAGTRSPEIPHLQRQRPAPSAQDQPGTPSPGPPYPQRQHPAPPARDQPGTPSLGPPHPQPETVTPGTPSPKTSHLQRQQPAPSAQDWPEPVTLGTPSAETPHFQWDNPATPARDRPEPETPNSLYPETRTREWVVRHQQMPEPTDPGPVRAWSVLPDDFLQLRVPAESSEPWLGKPPPTVFRSIRCQLSLQDLEDFVDQESHGSEESSSEPRESPGGSEEGVQAVLGGLSASPKKSIASPRPQDLGRGSHRSTQAPPGAPKTRRSFRRSPQAGRATLSSSDEECLDEDLLKSIRRPPRLRKPSKAGPVPSPRVDAPLTPKLAGIKAVVAEPGRSHSGQVPSREGPAALVPHRPFEHKSSLVPLESREHDWIVKLASGSWIQVLALFREDPQLALHRDFLTGYTALHWIAKHGSLRALQDLVSGARKTGIVLDVNVRSSCGYTPLHLAAIHGHQGVIKLLVQKLASRVNVRDSSGKKPWQYLASNTSGEIWQLLGAPRGKPIFPVHPLVQNSSSTGKTKSRETSRHITRKTSLAALLKSQHNKWKLANHQEKFSTPREREEYSD</sequence>
<dbReference type="SUPFAM" id="SSF48403">
    <property type="entry name" value="Ankyrin repeat"/>
    <property type="match status" value="1"/>
</dbReference>
<protein>
    <submittedName>
        <fullName evidence="7">Sosondowah ankyrin repeat domain family member B</fullName>
    </submittedName>
</protein>
<feature type="compositionally biased region" description="Low complexity" evidence="5">
    <location>
        <begin position="90"/>
        <end position="106"/>
    </location>
</feature>
<reference evidence="7" key="1">
    <citation type="submission" date="2025-08" db="UniProtKB">
        <authorList>
            <consortium name="Ensembl"/>
        </authorList>
    </citation>
    <scope>IDENTIFICATION</scope>
</reference>
<feature type="region of interest" description="Disordered" evidence="5">
    <location>
        <begin position="338"/>
        <end position="495"/>
    </location>
</feature>
<feature type="compositionally biased region" description="Basic and acidic residues" evidence="5">
    <location>
        <begin position="345"/>
        <end position="359"/>
    </location>
</feature>
<dbReference type="PROSITE" id="PS50297">
    <property type="entry name" value="ANK_REP_REGION"/>
    <property type="match status" value="1"/>
</dbReference>
<reference evidence="7" key="2">
    <citation type="submission" date="2025-09" db="UniProtKB">
        <authorList>
            <consortium name="Ensembl"/>
        </authorList>
    </citation>
    <scope>IDENTIFICATION</scope>
</reference>
<feature type="compositionally biased region" description="Basic and acidic residues" evidence="5">
    <location>
        <begin position="693"/>
        <end position="709"/>
    </location>
</feature>
<dbReference type="PROSITE" id="PS50088">
    <property type="entry name" value="ANK_REPEAT"/>
    <property type="match status" value="1"/>
</dbReference>
<feature type="repeat" description="ANK" evidence="4">
    <location>
        <begin position="585"/>
        <end position="611"/>
    </location>
</feature>
<evidence type="ECO:0000256" key="4">
    <source>
        <dbReference type="PROSITE-ProRule" id="PRU00023"/>
    </source>
</evidence>
<dbReference type="GeneTree" id="ENSGT00950000183003"/>
<name>A0A8C2UZP7_CHILA</name>
<dbReference type="Ensembl" id="ENSCLAT00000008247.1">
    <property type="protein sequence ID" value="ENSCLAP00000008122.1"/>
    <property type="gene ID" value="ENSCLAG00000005693.1"/>
</dbReference>
<dbReference type="Pfam" id="PF12796">
    <property type="entry name" value="Ank_2"/>
    <property type="match status" value="1"/>
</dbReference>
<feature type="compositionally biased region" description="Pro residues" evidence="5">
    <location>
        <begin position="173"/>
        <end position="191"/>
    </location>
</feature>
<evidence type="ECO:0000256" key="3">
    <source>
        <dbReference type="ARBA" id="ARBA00038122"/>
    </source>
</evidence>
<evidence type="ECO:0000256" key="2">
    <source>
        <dbReference type="ARBA" id="ARBA00023043"/>
    </source>
</evidence>
<dbReference type="SMART" id="SM00248">
    <property type="entry name" value="ANK"/>
    <property type="match status" value="2"/>
</dbReference>
<feature type="region of interest" description="Disordered" evidence="5">
    <location>
        <begin position="652"/>
        <end position="674"/>
    </location>
</feature>
<organism evidence="7 8">
    <name type="scientific">Chinchilla lanigera</name>
    <name type="common">Long-tailed chinchilla</name>
    <name type="synonym">Chinchilla villidera</name>
    <dbReference type="NCBI Taxonomy" id="34839"/>
    <lineage>
        <taxon>Eukaryota</taxon>
        <taxon>Metazoa</taxon>
        <taxon>Chordata</taxon>
        <taxon>Craniata</taxon>
        <taxon>Vertebrata</taxon>
        <taxon>Euteleostomi</taxon>
        <taxon>Mammalia</taxon>
        <taxon>Eutheria</taxon>
        <taxon>Euarchontoglires</taxon>
        <taxon>Glires</taxon>
        <taxon>Rodentia</taxon>
        <taxon>Hystricomorpha</taxon>
        <taxon>Chinchillidae</taxon>
        <taxon>Chinchilla</taxon>
    </lineage>
</organism>
<dbReference type="PANTHER" id="PTHR14491">
    <property type="entry name" value="SOSONDOWAH, ISOFORM G"/>
    <property type="match status" value="1"/>
</dbReference>
<keyword evidence="2 4" id="KW-0040">ANK repeat</keyword>
<proteinExistence type="inferred from homology"/>
<feature type="compositionally biased region" description="Basic residues" evidence="5">
    <location>
        <begin position="438"/>
        <end position="449"/>
    </location>
</feature>
<dbReference type="InterPro" id="IPR036770">
    <property type="entry name" value="Ankyrin_rpt-contain_sf"/>
</dbReference>
<dbReference type="InterPro" id="IPR002110">
    <property type="entry name" value="Ankyrin_rpt"/>
</dbReference>
<evidence type="ECO:0000313" key="7">
    <source>
        <dbReference type="Ensembl" id="ENSCLAP00000008122.1"/>
    </source>
</evidence>
<dbReference type="AlphaFoldDB" id="A0A8C2UZP7"/>
<evidence type="ECO:0000256" key="1">
    <source>
        <dbReference type="ARBA" id="ARBA00022737"/>
    </source>
</evidence>
<dbReference type="Gene3D" id="1.25.40.20">
    <property type="entry name" value="Ankyrin repeat-containing domain"/>
    <property type="match status" value="1"/>
</dbReference>
<keyword evidence="1" id="KW-0677">Repeat</keyword>
<evidence type="ECO:0000256" key="5">
    <source>
        <dbReference type="SAM" id="MobiDB-lite"/>
    </source>
</evidence>